<keyword evidence="1" id="KW-0472">Membrane</keyword>
<evidence type="ECO:0000313" key="3">
    <source>
        <dbReference type="EMBL" id="KYH30981.1"/>
    </source>
</evidence>
<feature type="transmembrane region" description="Helical" evidence="1">
    <location>
        <begin position="12"/>
        <end position="39"/>
    </location>
</feature>
<dbReference type="Pfam" id="PF07811">
    <property type="entry name" value="TadE"/>
    <property type="match status" value="1"/>
</dbReference>
<comment type="caution">
    <text evidence="3">The sequence shown here is derived from an EMBL/GenBank/DDBJ whole genome shotgun (WGS) entry which is preliminary data.</text>
</comment>
<dbReference type="PATRIC" id="fig|1122241.3.peg.2941"/>
<sequence>MLLRVFKEKRGNTFIETLLVLPVFLMIFFLLVEMGFLVYDWAVVNYATASAAARAASAGGFSEDTRLEIADYLSRWTVNGKDLSLDYLASSPYYSPGTIVVWGTPAGDNVQRGDQVVVGVMYPVRFKTFLVGTLGNWLVQEENLVLKTRAAAVSEAYFE</sequence>
<proteinExistence type="predicted"/>
<evidence type="ECO:0000259" key="2">
    <source>
        <dbReference type="Pfam" id="PF07811"/>
    </source>
</evidence>
<gene>
    <name evidence="3" type="ORF">MOMUL_27650</name>
</gene>
<dbReference type="Proteomes" id="UP000075670">
    <property type="component" value="Unassembled WGS sequence"/>
</dbReference>
<evidence type="ECO:0000256" key="1">
    <source>
        <dbReference type="SAM" id="Phobius"/>
    </source>
</evidence>
<dbReference type="InterPro" id="IPR012495">
    <property type="entry name" value="TadE-like_dom"/>
</dbReference>
<keyword evidence="4" id="KW-1185">Reference proteome</keyword>
<protein>
    <submittedName>
        <fullName evidence="3">TadE-like protein</fullName>
    </submittedName>
</protein>
<evidence type="ECO:0000313" key="4">
    <source>
        <dbReference type="Proteomes" id="UP000075670"/>
    </source>
</evidence>
<accession>A0A151ATN7</accession>
<keyword evidence="1" id="KW-1133">Transmembrane helix</keyword>
<dbReference type="AlphaFoldDB" id="A0A151ATN7"/>
<dbReference type="RefSeq" id="WP_062285673.1">
    <property type="nucleotide sequence ID" value="NZ_LTBC01000017.1"/>
</dbReference>
<reference evidence="3 4" key="1">
    <citation type="submission" date="2016-02" db="EMBL/GenBank/DDBJ databases">
        <title>Genome sequence of Moorella mulderi DSM 14980.</title>
        <authorList>
            <person name="Poehlein A."/>
            <person name="Daniel R."/>
        </authorList>
    </citation>
    <scope>NUCLEOTIDE SEQUENCE [LARGE SCALE GENOMIC DNA]</scope>
    <source>
        <strain evidence="3 4">DSM 14980</strain>
    </source>
</reference>
<dbReference type="EMBL" id="LTBC01000017">
    <property type="protein sequence ID" value="KYH30981.1"/>
    <property type="molecule type" value="Genomic_DNA"/>
</dbReference>
<organism evidence="3 4">
    <name type="scientific">Moorella mulderi DSM 14980</name>
    <dbReference type="NCBI Taxonomy" id="1122241"/>
    <lineage>
        <taxon>Bacteria</taxon>
        <taxon>Bacillati</taxon>
        <taxon>Bacillota</taxon>
        <taxon>Clostridia</taxon>
        <taxon>Neomoorellales</taxon>
        <taxon>Neomoorellaceae</taxon>
        <taxon>Neomoorella</taxon>
    </lineage>
</organism>
<keyword evidence="1" id="KW-0812">Transmembrane</keyword>
<dbReference type="OrthoDB" id="1807582at2"/>
<name>A0A151ATN7_9FIRM</name>
<feature type="domain" description="TadE-like" evidence="2">
    <location>
        <begin position="13"/>
        <end position="52"/>
    </location>
</feature>